<comment type="caution">
    <text evidence="1">The sequence shown here is derived from an EMBL/GenBank/DDBJ whole genome shotgun (WGS) entry which is preliminary data.</text>
</comment>
<dbReference type="PROSITE" id="PS51257">
    <property type="entry name" value="PROKAR_LIPOPROTEIN"/>
    <property type="match status" value="1"/>
</dbReference>
<name>A0A644WSS5_9ZZZZ</name>
<accession>A0A644WSS5</accession>
<reference evidence="1" key="1">
    <citation type="submission" date="2019-08" db="EMBL/GenBank/DDBJ databases">
        <authorList>
            <person name="Kucharzyk K."/>
            <person name="Murdoch R.W."/>
            <person name="Higgins S."/>
            <person name="Loffler F."/>
        </authorList>
    </citation>
    <scope>NUCLEOTIDE SEQUENCE</scope>
</reference>
<gene>
    <name evidence="1" type="ORF">SDC9_52882</name>
</gene>
<evidence type="ECO:0000313" key="1">
    <source>
        <dbReference type="EMBL" id="MPM06581.1"/>
    </source>
</evidence>
<organism evidence="1">
    <name type="scientific">bioreactor metagenome</name>
    <dbReference type="NCBI Taxonomy" id="1076179"/>
    <lineage>
        <taxon>unclassified sequences</taxon>
        <taxon>metagenomes</taxon>
        <taxon>ecological metagenomes</taxon>
    </lineage>
</organism>
<dbReference type="EMBL" id="VSSQ01001242">
    <property type="protein sequence ID" value="MPM06581.1"/>
    <property type="molecule type" value="Genomic_DNA"/>
</dbReference>
<dbReference type="AlphaFoldDB" id="A0A644WSS5"/>
<protein>
    <submittedName>
        <fullName evidence="1">Uncharacterized protein</fullName>
    </submittedName>
</protein>
<sequence>MENKNVKRLLMKTEIYFLAILIMLAGCSSDIDKTADKQTNAFFVKHSCDLDGSLLLDTINIDFSKKSEDSIFILKYIYHYDTELDTLIYKLKESDAFKPELLYNSENVEFVYVAKRNYRIDNVNFIVYKYAGDPSAIDGCVTHFWTLGIGILLTRSTTWRNYKKFHTSNDKINYYIDLLTEMIYQDAEFYFGCDEQIEMMSESEVKDFFDWKHNEYKRYSYN</sequence>
<proteinExistence type="predicted"/>